<gene>
    <name evidence="2" type="ORF">ILYODFUR_026046</name>
</gene>
<evidence type="ECO:0000313" key="3">
    <source>
        <dbReference type="Proteomes" id="UP001482620"/>
    </source>
</evidence>
<accession>A0ABV0T0H1</accession>
<evidence type="ECO:0000256" key="1">
    <source>
        <dbReference type="SAM" id="Phobius"/>
    </source>
</evidence>
<keyword evidence="1" id="KW-0812">Transmembrane</keyword>
<feature type="transmembrane region" description="Helical" evidence="1">
    <location>
        <begin position="6"/>
        <end position="23"/>
    </location>
</feature>
<keyword evidence="1" id="KW-1133">Transmembrane helix</keyword>
<sequence length="111" mass="12943">MAAILARSVLQALVSLYGFLLLIKKKRIIRKMVLYLQNVKILLTSNVQVSNNKIRTDKIFIIEKLDWILQHCTVLHYLDWIIFIRRSLVKVLSTTELQSSVDEFDRDVAQA</sequence>
<keyword evidence="3" id="KW-1185">Reference proteome</keyword>
<name>A0ABV0T0H1_9TELE</name>
<organism evidence="2 3">
    <name type="scientific">Ilyodon furcidens</name>
    <name type="common">goldbreast splitfin</name>
    <dbReference type="NCBI Taxonomy" id="33524"/>
    <lineage>
        <taxon>Eukaryota</taxon>
        <taxon>Metazoa</taxon>
        <taxon>Chordata</taxon>
        <taxon>Craniata</taxon>
        <taxon>Vertebrata</taxon>
        <taxon>Euteleostomi</taxon>
        <taxon>Actinopterygii</taxon>
        <taxon>Neopterygii</taxon>
        <taxon>Teleostei</taxon>
        <taxon>Neoteleostei</taxon>
        <taxon>Acanthomorphata</taxon>
        <taxon>Ovalentaria</taxon>
        <taxon>Atherinomorphae</taxon>
        <taxon>Cyprinodontiformes</taxon>
        <taxon>Goodeidae</taxon>
        <taxon>Ilyodon</taxon>
    </lineage>
</organism>
<dbReference type="Proteomes" id="UP001482620">
    <property type="component" value="Unassembled WGS sequence"/>
</dbReference>
<protein>
    <submittedName>
        <fullName evidence="2">Uncharacterized protein</fullName>
    </submittedName>
</protein>
<evidence type="ECO:0000313" key="2">
    <source>
        <dbReference type="EMBL" id="MEQ2226294.1"/>
    </source>
</evidence>
<comment type="caution">
    <text evidence="2">The sequence shown here is derived from an EMBL/GenBank/DDBJ whole genome shotgun (WGS) entry which is preliminary data.</text>
</comment>
<keyword evidence="1" id="KW-0472">Membrane</keyword>
<dbReference type="EMBL" id="JAHRIQ010014837">
    <property type="protein sequence ID" value="MEQ2226294.1"/>
    <property type="molecule type" value="Genomic_DNA"/>
</dbReference>
<reference evidence="2 3" key="1">
    <citation type="submission" date="2021-06" db="EMBL/GenBank/DDBJ databases">
        <authorList>
            <person name="Palmer J.M."/>
        </authorList>
    </citation>
    <scope>NUCLEOTIDE SEQUENCE [LARGE SCALE GENOMIC DNA]</scope>
    <source>
        <strain evidence="3">if_2019</strain>
        <tissue evidence="2">Muscle</tissue>
    </source>
</reference>
<proteinExistence type="predicted"/>